<keyword evidence="2" id="KW-1185">Reference proteome</keyword>
<sequence length="113" mass="11757">MKISVLAAALSVLPCAPLACIASAALASNKPVVVAQADRIFHGKGRITGLDVASGLVSIDHEAIPGLMDAMEMQYQAKPAKILEGLKIGESVTFALEGKSYQLLEISRAAPAR</sequence>
<reference evidence="1 2" key="1">
    <citation type="journal article" date="2018" name="Arch. Microbiol.">
        <title>New insights into the metabolic potential of the phototrophic purple bacterium Rhodopila globiformis DSM 161(T) from its draft genome sequence and evidence for a vanadium-dependent nitrogenase.</title>
        <authorList>
            <person name="Imhoff J.F."/>
            <person name="Rahn T."/>
            <person name="Kunzel S."/>
            <person name="Neulinger S.C."/>
        </authorList>
    </citation>
    <scope>NUCLEOTIDE SEQUENCE [LARGE SCALE GENOMIC DNA]</scope>
    <source>
        <strain evidence="1 2">DSM 16996</strain>
    </source>
</reference>
<dbReference type="InterPro" id="IPR042230">
    <property type="entry name" value="CusF_sf"/>
</dbReference>
<dbReference type="EMBL" id="NHSJ01000085">
    <property type="protein sequence ID" value="PPQ30015.1"/>
    <property type="molecule type" value="Genomic_DNA"/>
</dbReference>
<protein>
    <recommendedName>
        <fullName evidence="3">Copper-binding protein</fullName>
    </recommendedName>
</protein>
<proteinExistence type="predicted"/>
<evidence type="ECO:0000313" key="1">
    <source>
        <dbReference type="EMBL" id="PPQ30015.1"/>
    </source>
</evidence>
<evidence type="ECO:0008006" key="3">
    <source>
        <dbReference type="Google" id="ProtNLM"/>
    </source>
</evidence>
<dbReference type="Pfam" id="PF11604">
    <property type="entry name" value="CusF_Ec"/>
    <property type="match status" value="1"/>
</dbReference>
<name>A0A2S6N5W3_9HYPH</name>
<organism evidence="1 2">
    <name type="scientific">Rhodoblastus sphagnicola</name>
    <dbReference type="NCBI Taxonomy" id="333368"/>
    <lineage>
        <taxon>Bacteria</taxon>
        <taxon>Pseudomonadati</taxon>
        <taxon>Pseudomonadota</taxon>
        <taxon>Alphaproteobacteria</taxon>
        <taxon>Hyphomicrobiales</taxon>
        <taxon>Rhodoblastaceae</taxon>
        <taxon>Rhodoblastus</taxon>
    </lineage>
</organism>
<dbReference type="AlphaFoldDB" id="A0A2S6N5W3"/>
<dbReference type="Gene3D" id="2.40.50.320">
    <property type="entry name" value="Copper binding periplasmic protein CusF"/>
    <property type="match status" value="1"/>
</dbReference>
<evidence type="ECO:0000313" key="2">
    <source>
        <dbReference type="Proteomes" id="UP000239089"/>
    </source>
</evidence>
<accession>A0A2S6N5W3</accession>
<dbReference type="InterPro" id="IPR021647">
    <property type="entry name" value="CusF_Ec"/>
</dbReference>
<comment type="caution">
    <text evidence="1">The sequence shown here is derived from an EMBL/GenBank/DDBJ whole genome shotgun (WGS) entry which is preliminary data.</text>
</comment>
<dbReference type="OrthoDB" id="7371803at2"/>
<dbReference type="Proteomes" id="UP000239089">
    <property type="component" value="Unassembled WGS sequence"/>
</dbReference>
<dbReference type="RefSeq" id="WP_104508423.1">
    <property type="nucleotide sequence ID" value="NZ_JACIGC010000003.1"/>
</dbReference>
<gene>
    <name evidence="1" type="ORF">CCR94_13710</name>
</gene>